<dbReference type="SUPFAM" id="SSF49584">
    <property type="entry name" value="Periplasmic chaperone C-domain"/>
    <property type="match status" value="1"/>
</dbReference>
<dbReference type="InterPro" id="IPR036316">
    <property type="entry name" value="Pili_assmbl_chap_C_dom_sf"/>
</dbReference>
<organism evidence="2 3">
    <name type="scientific">Klebsiella pneumoniae</name>
    <dbReference type="NCBI Taxonomy" id="573"/>
    <lineage>
        <taxon>Bacteria</taxon>
        <taxon>Pseudomonadati</taxon>
        <taxon>Pseudomonadota</taxon>
        <taxon>Gammaproteobacteria</taxon>
        <taxon>Enterobacterales</taxon>
        <taxon>Enterobacteriaceae</taxon>
        <taxon>Klebsiella/Raoultella group</taxon>
        <taxon>Klebsiella</taxon>
        <taxon>Klebsiella pneumoniae complex</taxon>
    </lineage>
</organism>
<accession>A0A377U2H8</accession>
<dbReference type="InterPro" id="IPR013783">
    <property type="entry name" value="Ig-like_fold"/>
</dbReference>
<dbReference type="Proteomes" id="UP000254938">
    <property type="component" value="Unassembled WGS sequence"/>
</dbReference>
<protein>
    <submittedName>
        <fullName evidence="2">Fimbrial chaperone</fullName>
    </submittedName>
</protein>
<name>A0A377U2H8_KLEPN</name>
<gene>
    <name evidence="2" type="ORF">NCTC9140_06909</name>
</gene>
<dbReference type="SUPFAM" id="SSF49401">
    <property type="entry name" value="Bacterial adhesins"/>
    <property type="match status" value="1"/>
</dbReference>
<evidence type="ECO:0000259" key="1">
    <source>
        <dbReference type="Pfam" id="PF02753"/>
    </source>
</evidence>
<dbReference type="GO" id="GO:0007155">
    <property type="term" value="P:cell adhesion"/>
    <property type="evidence" value="ECO:0007669"/>
    <property type="project" value="InterPro"/>
</dbReference>
<dbReference type="Gene3D" id="2.60.40.1090">
    <property type="entry name" value="Fimbrial-type adhesion domain"/>
    <property type="match status" value="1"/>
</dbReference>
<dbReference type="InterPro" id="IPR036937">
    <property type="entry name" value="Adhesion_dom_fimbrial_sf"/>
</dbReference>
<dbReference type="AlphaFoldDB" id="A0A377U2H8"/>
<dbReference type="InterPro" id="IPR008966">
    <property type="entry name" value="Adhesion_dom_sf"/>
</dbReference>
<proteinExistence type="predicted"/>
<dbReference type="GO" id="GO:0009289">
    <property type="term" value="C:pilus"/>
    <property type="evidence" value="ECO:0007669"/>
    <property type="project" value="InterPro"/>
</dbReference>
<dbReference type="Pfam" id="PF02753">
    <property type="entry name" value="PapD_C"/>
    <property type="match status" value="1"/>
</dbReference>
<dbReference type="InterPro" id="IPR016148">
    <property type="entry name" value="Pili_assmbl_chaperone_C"/>
</dbReference>
<dbReference type="Gene3D" id="2.60.40.10">
    <property type="entry name" value="Immunoglobulins"/>
    <property type="match status" value="1"/>
</dbReference>
<sequence>MTQKEAMGKLELTRAGNSVKVFNPTPYYISLRKLVVNGRSVKLDVIKGTSMIAPFSANTYPVAAGQGITKWTAINDLVQEKHLMGSLNKRYIPGLALLFIVLAVNPARAATTEITADIIDGICHISFSTTEIVFATKGSQQFATGTAEVQPLDVNLSCSGMSGLAPTFKVSGDSSGVSDQRLFRSASSTANYAGFMLKQGTVTDLGDFYNAPNTVAPGDVIAIDKDDGDSVQHFTVGLVHGAGDPPIGNGTVNAKINFAFVFP</sequence>
<dbReference type="EMBL" id="UGKQ01000007">
    <property type="protein sequence ID" value="STS85088.1"/>
    <property type="molecule type" value="Genomic_DNA"/>
</dbReference>
<reference evidence="2 3" key="1">
    <citation type="submission" date="2018-06" db="EMBL/GenBank/DDBJ databases">
        <authorList>
            <consortium name="Pathogen Informatics"/>
            <person name="Doyle S."/>
        </authorList>
    </citation>
    <scope>NUCLEOTIDE SEQUENCE [LARGE SCALE GENOMIC DNA]</scope>
    <source>
        <strain evidence="2 3">NCTC9140</strain>
    </source>
</reference>
<feature type="domain" description="Pili assembly chaperone C-terminal" evidence="1">
    <location>
        <begin position="22"/>
        <end position="76"/>
    </location>
</feature>
<evidence type="ECO:0000313" key="3">
    <source>
        <dbReference type="Proteomes" id="UP000254938"/>
    </source>
</evidence>
<evidence type="ECO:0000313" key="2">
    <source>
        <dbReference type="EMBL" id="STS85088.1"/>
    </source>
</evidence>